<feature type="transmembrane region" description="Helical" evidence="6">
    <location>
        <begin position="9"/>
        <end position="31"/>
    </location>
</feature>
<dbReference type="PANTHER" id="PTHR19282:SF544">
    <property type="entry name" value="TETRASPANIN"/>
    <property type="match status" value="1"/>
</dbReference>
<dbReference type="PIRSF" id="PIRSF002419">
    <property type="entry name" value="Tetraspanin"/>
    <property type="match status" value="1"/>
</dbReference>
<dbReference type="EMBL" id="NEDP02001154">
    <property type="protein sequence ID" value="OWF54165.1"/>
    <property type="molecule type" value="Genomic_DNA"/>
</dbReference>
<feature type="transmembrane region" description="Helical" evidence="6">
    <location>
        <begin position="207"/>
        <end position="230"/>
    </location>
</feature>
<protein>
    <recommendedName>
        <fullName evidence="6">Tetraspanin</fullName>
    </recommendedName>
</protein>
<comment type="similarity">
    <text evidence="2 6">Belongs to the tetraspanin (TM4SF) family.</text>
</comment>
<comment type="subcellular location">
    <subcellularLocation>
        <location evidence="1 6">Membrane</location>
        <topology evidence="1 6">Multi-pass membrane protein</topology>
    </subcellularLocation>
</comment>
<dbReference type="AlphaFoldDB" id="A0A210QZR8"/>
<reference evidence="7 8" key="1">
    <citation type="journal article" date="2017" name="Nat. Ecol. Evol.">
        <title>Scallop genome provides insights into evolution of bilaterian karyotype and development.</title>
        <authorList>
            <person name="Wang S."/>
            <person name="Zhang J."/>
            <person name="Jiao W."/>
            <person name="Li J."/>
            <person name="Xun X."/>
            <person name="Sun Y."/>
            <person name="Guo X."/>
            <person name="Huan P."/>
            <person name="Dong B."/>
            <person name="Zhang L."/>
            <person name="Hu X."/>
            <person name="Sun X."/>
            <person name="Wang J."/>
            <person name="Zhao C."/>
            <person name="Wang Y."/>
            <person name="Wang D."/>
            <person name="Huang X."/>
            <person name="Wang R."/>
            <person name="Lv J."/>
            <person name="Li Y."/>
            <person name="Zhang Z."/>
            <person name="Liu B."/>
            <person name="Lu W."/>
            <person name="Hui Y."/>
            <person name="Liang J."/>
            <person name="Zhou Z."/>
            <person name="Hou R."/>
            <person name="Li X."/>
            <person name="Liu Y."/>
            <person name="Li H."/>
            <person name="Ning X."/>
            <person name="Lin Y."/>
            <person name="Zhao L."/>
            <person name="Xing Q."/>
            <person name="Dou J."/>
            <person name="Li Y."/>
            <person name="Mao J."/>
            <person name="Guo H."/>
            <person name="Dou H."/>
            <person name="Li T."/>
            <person name="Mu C."/>
            <person name="Jiang W."/>
            <person name="Fu Q."/>
            <person name="Fu X."/>
            <person name="Miao Y."/>
            <person name="Liu J."/>
            <person name="Yu Q."/>
            <person name="Li R."/>
            <person name="Liao H."/>
            <person name="Li X."/>
            <person name="Kong Y."/>
            <person name="Jiang Z."/>
            <person name="Chourrout D."/>
            <person name="Li R."/>
            <person name="Bao Z."/>
        </authorList>
    </citation>
    <scope>NUCLEOTIDE SEQUENCE [LARGE SCALE GENOMIC DNA]</scope>
    <source>
        <strain evidence="7 8">PY_sf001</strain>
    </source>
</reference>
<dbReference type="PRINTS" id="PR00259">
    <property type="entry name" value="TMFOUR"/>
</dbReference>
<dbReference type="InterPro" id="IPR000301">
    <property type="entry name" value="Tetraspanin_animals"/>
</dbReference>
<accession>A0A210QZR8</accession>
<dbReference type="GO" id="GO:0005886">
    <property type="term" value="C:plasma membrane"/>
    <property type="evidence" value="ECO:0007669"/>
    <property type="project" value="TreeGrafter"/>
</dbReference>
<dbReference type="OrthoDB" id="10033535at2759"/>
<dbReference type="SUPFAM" id="SSF48652">
    <property type="entry name" value="Tetraspanin"/>
    <property type="match status" value="1"/>
</dbReference>
<sequence length="240" mass="26195">MANCMKSTLLVFNIICLLAGLGVLGLGFWVMLEGSKFLILLEASLLSKASYMLIAVGGFISFISLIGCWGALTENRCLLGSYFTCLLLITLLQAAAAVLGFMFFDNVESYPDKYVGDAILKSYSLAGKNLVTTAIDTLQDKFSCCGYNSPFDWGHSETFNTSVVAVPISCCFNQNEPMCNEQVLPTKIHIKGCKTKLVSWLKDNVQVISAVSICVVFIQLIAMTISMCLCKQAGEWSHRA</sequence>
<feature type="transmembrane region" description="Helical" evidence="6">
    <location>
        <begin position="51"/>
        <end position="72"/>
    </location>
</feature>
<evidence type="ECO:0000313" key="8">
    <source>
        <dbReference type="Proteomes" id="UP000242188"/>
    </source>
</evidence>
<evidence type="ECO:0000256" key="6">
    <source>
        <dbReference type="RuleBase" id="RU361218"/>
    </source>
</evidence>
<dbReference type="PROSITE" id="PS00421">
    <property type="entry name" value="TM4_1"/>
    <property type="match status" value="1"/>
</dbReference>
<proteinExistence type="inferred from homology"/>
<feature type="transmembrane region" description="Helical" evidence="6">
    <location>
        <begin position="79"/>
        <end position="104"/>
    </location>
</feature>
<dbReference type="Proteomes" id="UP000242188">
    <property type="component" value="Unassembled WGS sequence"/>
</dbReference>
<evidence type="ECO:0000313" key="7">
    <source>
        <dbReference type="EMBL" id="OWF54165.1"/>
    </source>
</evidence>
<gene>
    <name evidence="7" type="ORF">KP79_PYT18911</name>
</gene>
<organism evidence="7 8">
    <name type="scientific">Mizuhopecten yessoensis</name>
    <name type="common">Japanese scallop</name>
    <name type="synonym">Patinopecten yessoensis</name>
    <dbReference type="NCBI Taxonomy" id="6573"/>
    <lineage>
        <taxon>Eukaryota</taxon>
        <taxon>Metazoa</taxon>
        <taxon>Spiralia</taxon>
        <taxon>Lophotrochozoa</taxon>
        <taxon>Mollusca</taxon>
        <taxon>Bivalvia</taxon>
        <taxon>Autobranchia</taxon>
        <taxon>Pteriomorphia</taxon>
        <taxon>Pectinida</taxon>
        <taxon>Pectinoidea</taxon>
        <taxon>Pectinidae</taxon>
        <taxon>Mizuhopecten</taxon>
    </lineage>
</organism>
<keyword evidence="5 6" id="KW-0472">Membrane</keyword>
<name>A0A210QZR8_MIZYE</name>
<evidence type="ECO:0000256" key="1">
    <source>
        <dbReference type="ARBA" id="ARBA00004141"/>
    </source>
</evidence>
<evidence type="ECO:0000256" key="2">
    <source>
        <dbReference type="ARBA" id="ARBA00006840"/>
    </source>
</evidence>
<dbReference type="STRING" id="6573.A0A210QZR8"/>
<dbReference type="Pfam" id="PF00335">
    <property type="entry name" value="Tetraspanin"/>
    <property type="match status" value="1"/>
</dbReference>
<keyword evidence="8" id="KW-1185">Reference proteome</keyword>
<dbReference type="InterPro" id="IPR008952">
    <property type="entry name" value="Tetraspanin_EC2_sf"/>
</dbReference>
<dbReference type="PANTHER" id="PTHR19282">
    <property type="entry name" value="TETRASPANIN"/>
    <property type="match status" value="1"/>
</dbReference>
<evidence type="ECO:0000256" key="5">
    <source>
        <dbReference type="ARBA" id="ARBA00023136"/>
    </source>
</evidence>
<dbReference type="InterPro" id="IPR018499">
    <property type="entry name" value="Tetraspanin/Peripherin"/>
</dbReference>
<evidence type="ECO:0000256" key="3">
    <source>
        <dbReference type="ARBA" id="ARBA00022692"/>
    </source>
</evidence>
<dbReference type="Gene3D" id="1.10.1450.10">
    <property type="entry name" value="Tetraspanin"/>
    <property type="match status" value="1"/>
</dbReference>
<dbReference type="InterPro" id="IPR018503">
    <property type="entry name" value="Tetraspanin_CS"/>
</dbReference>
<evidence type="ECO:0000256" key="4">
    <source>
        <dbReference type="ARBA" id="ARBA00022989"/>
    </source>
</evidence>
<keyword evidence="3 6" id="KW-0812">Transmembrane</keyword>
<comment type="caution">
    <text evidence="7">The sequence shown here is derived from an EMBL/GenBank/DDBJ whole genome shotgun (WGS) entry which is preliminary data.</text>
</comment>
<keyword evidence="4 6" id="KW-1133">Transmembrane helix</keyword>